<keyword evidence="1" id="KW-0378">Hydrolase</keyword>
<dbReference type="InterPro" id="IPR029058">
    <property type="entry name" value="AB_hydrolase_fold"/>
</dbReference>
<evidence type="ECO:0000313" key="5">
    <source>
        <dbReference type="Proteomes" id="UP000078544"/>
    </source>
</evidence>
<gene>
    <name evidence="4" type="ORF">AAL_05735</name>
</gene>
<name>A0A166NYU1_9HYPO</name>
<dbReference type="GO" id="GO:0016787">
    <property type="term" value="F:hydrolase activity"/>
    <property type="evidence" value="ECO:0007669"/>
    <property type="project" value="UniProtKB-KW"/>
</dbReference>
<feature type="signal peptide" evidence="2">
    <location>
        <begin position="1"/>
        <end position="24"/>
    </location>
</feature>
<organism evidence="4 5">
    <name type="scientific">Moelleriella libera RCEF 2490</name>
    <dbReference type="NCBI Taxonomy" id="1081109"/>
    <lineage>
        <taxon>Eukaryota</taxon>
        <taxon>Fungi</taxon>
        <taxon>Dikarya</taxon>
        <taxon>Ascomycota</taxon>
        <taxon>Pezizomycotina</taxon>
        <taxon>Sordariomycetes</taxon>
        <taxon>Hypocreomycetidae</taxon>
        <taxon>Hypocreales</taxon>
        <taxon>Clavicipitaceae</taxon>
        <taxon>Moelleriella</taxon>
    </lineage>
</organism>
<dbReference type="SUPFAM" id="SSF53474">
    <property type="entry name" value="alpha/beta-Hydrolases"/>
    <property type="match status" value="1"/>
</dbReference>
<evidence type="ECO:0000313" key="4">
    <source>
        <dbReference type="EMBL" id="KZZ93350.1"/>
    </source>
</evidence>
<dbReference type="Pfam" id="PF07859">
    <property type="entry name" value="Abhydrolase_3"/>
    <property type="match status" value="1"/>
</dbReference>
<accession>A0A166NYU1</accession>
<comment type="caution">
    <text evidence="4">The sequence shown here is derived from an EMBL/GenBank/DDBJ whole genome shotgun (WGS) entry which is preliminary data.</text>
</comment>
<dbReference type="OrthoDB" id="2152029at2759"/>
<dbReference type="EMBL" id="AZGY01000013">
    <property type="protein sequence ID" value="KZZ93350.1"/>
    <property type="molecule type" value="Genomic_DNA"/>
</dbReference>
<sequence length="303" mass="33740">MASWRAYWLSWYLWFTVKGYYASAEALQQRLALDRQKPVDNEPPAQLGTKFIIDRRKVQGHVVYDISTKSETPNKARILYLHGGSFLFDIRPQHWALIATLAERLEAVVTVPLYPLGPESKLKDMYAFLQPLHDEMVASREDAPLFVIGDSAGGTMALVLTQEAIKVGKRTAAGLVAITPVVDATWTNPEVYAVAPKDPWLDIPGVKEAARLVRGDWPLTDRRVSPWFGELSGLPPLMVLAAENDILGPDARRFAAKVKAAGRDVTLVEGHDLMHVWPVVLPDHDGREAIDGMVSWLDNIKSK</sequence>
<keyword evidence="2" id="KW-0732">Signal</keyword>
<protein>
    <submittedName>
        <fullName evidence="4">Esterase</fullName>
    </submittedName>
</protein>
<dbReference type="InterPro" id="IPR013094">
    <property type="entry name" value="AB_hydrolase_3"/>
</dbReference>
<keyword evidence="5" id="KW-1185">Reference proteome</keyword>
<dbReference type="PANTHER" id="PTHR48081:SF8">
    <property type="entry name" value="ALPHA_BETA HYDROLASE FOLD-3 DOMAIN-CONTAINING PROTEIN-RELATED"/>
    <property type="match status" value="1"/>
</dbReference>
<dbReference type="Proteomes" id="UP000078544">
    <property type="component" value="Unassembled WGS sequence"/>
</dbReference>
<evidence type="ECO:0000256" key="1">
    <source>
        <dbReference type="ARBA" id="ARBA00022801"/>
    </source>
</evidence>
<evidence type="ECO:0000259" key="3">
    <source>
        <dbReference type="Pfam" id="PF07859"/>
    </source>
</evidence>
<reference evidence="4 5" key="1">
    <citation type="journal article" date="2016" name="Genome Biol. Evol.">
        <title>Divergent and convergent evolution of fungal pathogenicity.</title>
        <authorList>
            <person name="Shang Y."/>
            <person name="Xiao G."/>
            <person name="Zheng P."/>
            <person name="Cen K."/>
            <person name="Zhan S."/>
            <person name="Wang C."/>
        </authorList>
    </citation>
    <scope>NUCLEOTIDE SEQUENCE [LARGE SCALE GENOMIC DNA]</scope>
    <source>
        <strain evidence="4 5">RCEF 2490</strain>
    </source>
</reference>
<dbReference type="PANTHER" id="PTHR48081">
    <property type="entry name" value="AB HYDROLASE SUPERFAMILY PROTEIN C4A8.06C"/>
    <property type="match status" value="1"/>
</dbReference>
<dbReference type="InterPro" id="IPR050300">
    <property type="entry name" value="GDXG_lipolytic_enzyme"/>
</dbReference>
<dbReference type="Gene3D" id="3.40.50.1820">
    <property type="entry name" value="alpha/beta hydrolase"/>
    <property type="match status" value="1"/>
</dbReference>
<dbReference type="AlphaFoldDB" id="A0A166NYU1"/>
<feature type="domain" description="Alpha/beta hydrolase fold-3" evidence="3">
    <location>
        <begin position="78"/>
        <end position="277"/>
    </location>
</feature>
<proteinExistence type="predicted"/>
<feature type="chain" id="PRO_5007878058" evidence="2">
    <location>
        <begin position="25"/>
        <end position="303"/>
    </location>
</feature>
<dbReference type="STRING" id="1081109.A0A166NYU1"/>
<evidence type="ECO:0000256" key="2">
    <source>
        <dbReference type="SAM" id="SignalP"/>
    </source>
</evidence>